<keyword evidence="2" id="KW-1185">Reference proteome</keyword>
<gene>
    <name evidence="1" type="primary">Ap1g1</name>
    <name evidence="1" type="ORF">SPIL2461_LOCUS9061</name>
</gene>
<evidence type="ECO:0000313" key="2">
    <source>
        <dbReference type="Proteomes" id="UP000649617"/>
    </source>
</evidence>
<name>A0A812Q3L4_SYMPI</name>
<dbReference type="OrthoDB" id="438895at2759"/>
<reference evidence="1" key="1">
    <citation type="submission" date="2021-02" db="EMBL/GenBank/DDBJ databases">
        <authorList>
            <person name="Dougan E. K."/>
            <person name="Rhodes N."/>
            <person name="Thang M."/>
            <person name="Chan C."/>
        </authorList>
    </citation>
    <scope>NUCLEOTIDE SEQUENCE</scope>
</reference>
<dbReference type="Proteomes" id="UP000649617">
    <property type="component" value="Unassembled WGS sequence"/>
</dbReference>
<accession>A0A812Q3L4</accession>
<organism evidence="1 2">
    <name type="scientific">Symbiodinium pilosum</name>
    <name type="common">Dinoflagellate</name>
    <dbReference type="NCBI Taxonomy" id="2952"/>
    <lineage>
        <taxon>Eukaryota</taxon>
        <taxon>Sar</taxon>
        <taxon>Alveolata</taxon>
        <taxon>Dinophyceae</taxon>
        <taxon>Suessiales</taxon>
        <taxon>Symbiodiniaceae</taxon>
        <taxon>Symbiodinium</taxon>
    </lineage>
</organism>
<dbReference type="EMBL" id="CAJNIZ010015469">
    <property type="protein sequence ID" value="CAE7373416.1"/>
    <property type="molecule type" value="Genomic_DNA"/>
</dbReference>
<proteinExistence type="predicted"/>
<protein>
    <submittedName>
        <fullName evidence="1">Ap1g1 protein</fullName>
    </submittedName>
</protein>
<comment type="caution">
    <text evidence="1">The sequence shown here is derived from an EMBL/GenBank/DDBJ whole genome shotgun (WGS) entry which is preliminary data.</text>
</comment>
<feature type="non-terminal residue" evidence="1">
    <location>
        <position position="1"/>
    </location>
</feature>
<dbReference type="AlphaFoldDB" id="A0A812Q3L4"/>
<sequence>DPKHPACERSITLAFDGTKGKIAGFDKSGAGDEGEFNCRKRRDVSYYDWNLKVSLANKDANEIVVEEVGRDVVNRKRINKVQEVVGKWDGDGILWSDGTKWTQKRWER</sequence>
<evidence type="ECO:0000313" key="1">
    <source>
        <dbReference type="EMBL" id="CAE7373416.1"/>
    </source>
</evidence>